<dbReference type="PATRIC" id="fig|1125630.4.peg.5089"/>
<proteinExistence type="predicted"/>
<reference evidence="1 2" key="1">
    <citation type="journal article" date="2012" name="J. Bacteriol.">
        <title>Complete genome sequence of Klebsiella pneumoniae subsp. pneumoniae HS11286, a multidrug-resistant strain isolated from human sputum.</title>
        <authorList>
            <person name="Liu P."/>
            <person name="Li P."/>
            <person name="Jiang X."/>
            <person name="Bi D."/>
            <person name="Xie Y."/>
            <person name="Tai C."/>
            <person name="Deng Z."/>
            <person name="Rajakumar K."/>
            <person name="Ou H.Y."/>
        </authorList>
    </citation>
    <scope>NUCLEOTIDE SEQUENCE [LARGE SCALE GENOMIC DNA]</scope>
    <source>
        <strain evidence="1 2">HS11286</strain>
    </source>
</reference>
<gene>
    <name evidence="1" type="ordered locus">KPHS_52060</name>
</gene>
<sequence length="38" mass="4672">MLFVMISVINYLQYRAAEWLFSLSTFTKYSYFLHDYLP</sequence>
<dbReference type="AlphaFoldDB" id="A0A0H3H4N9"/>
<dbReference type="RefSeq" id="YP_005229506.1">
    <property type="nucleotide sequence ID" value="NC_016845.1"/>
</dbReference>
<evidence type="ECO:0000313" key="1">
    <source>
        <dbReference type="EMBL" id="AEW63904.1"/>
    </source>
</evidence>
<dbReference type="HOGENOM" id="CLU_3328984_0_0_6"/>
<dbReference type="EMBL" id="CP003200">
    <property type="protein sequence ID" value="AEW63904.1"/>
    <property type="molecule type" value="Genomic_DNA"/>
</dbReference>
<protein>
    <submittedName>
        <fullName evidence="1">Uncharacterized protein</fullName>
    </submittedName>
</protein>
<name>A0A0H3H4N9_KLEPH</name>
<dbReference type="Proteomes" id="UP000007841">
    <property type="component" value="Chromosome"/>
</dbReference>
<evidence type="ECO:0000313" key="2">
    <source>
        <dbReference type="Proteomes" id="UP000007841"/>
    </source>
</evidence>
<dbReference type="RefSeq" id="WP_014343452.1">
    <property type="nucleotide sequence ID" value="NC_016845.1"/>
</dbReference>
<organism evidence="1 2">
    <name type="scientific">Klebsiella pneumoniae subsp. pneumoniae (strain HS11286)</name>
    <dbReference type="NCBI Taxonomy" id="1125630"/>
    <lineage>
        <taxon>Bacteria</taxon>
        <taxon>Pseudomonadati</taxon>
        <taxon>Pseudomonadota</taxon>
        <taxon>Gammaproteobacteria</taxon>
        <taxon>Enterobacterales</taxon>
        <taxon>Enterobacteriaceae</taxon>
        <taxon>Klebsiella/Raoultella group</taxon>
        <taxon>Klebsiella</taxon>
        <taxon>Klebsiella pneumoniae complex</taxon>
    </lineage>
</organism>
<dbReference type="GeneID" id="11850278"/>
<accession>A0A0H3H4N9</accession>
<keyword evidence="2" id="KW-1185">Reference proteome</keyword>
<dbReference type="KEGG" id="kpm:KPHS_52060"/>